<feature type="compositionally biased region" description="Basic residues" evidence="1">
    <location>
        <begin position="68"/>
        <end position="78"/>
    </location>
</feature>
<organism evidence="3 4">
    <name type="scientific">Stylosanthes scabra</name>
    <dbReference type="NCBI Taxonomy" id="79078"/>
    <lineage>
        <taxon>Eukaryota</taxon>
        <taxon>Viridiplantae</taxon>
        <taxon>Streptophyta</taxon>
        <taxon>Embryophyta</taxon>
        <taxon>Tracheophyta</taxon>
        <taxon>Spermatophyta</taxon>
        <taxon>Magnoliopsida</taxon>
        <taxon>eudicotyledons</taxon>
        <taxon>Gunneridae</taxon>
        <taxon>Pentapetalae</taxon>
        <taxon>rosids</taxon>
        <taxon>fabids</taxon>
        <taxon>Fabales</taxon>
        <taxon>Fabaceae</taxon>
        <taxon>Papilionoideae</taxon>
        <taxon>50 kb inversion clade</taxon>
        <taxon>dalbergioids sensu lato</taxon>
        <taxon>Dalbergieae</taxon>
        <taxon>Pterocarpus clade</taxon>
        <taxon>Stylosanthes</taxon>
    </lineage>
</organism>
<feature type="domain" description="PB1-like" evidence="2">
    <location>
        <begin position="7"/>
        <end position="38"/>
    </location>
</feature>
<dbReference type="InterPro" id="IPR058594">
    <property type="entry name" value="PB1-like_dom_pln"/>
</dbReference>
<evidence type="ECO:0000313" key="3">
    <source>
        <dbReference type="EMBL" id="MED6213521.1"/>
    </source>
</evidence>
<evidence type="ECO:0000259" key="2">
    <source>
        <dbReference type="Pfam" id="PF26130"/>
    </source>
</evidence>
<comment type="caution">
    <text evidence="3">The sequence shown here is derived from an EMBL/GenBank/DDBJ whole genome shotgun (WGS) entry which is preliminary data.</text>
</comment>
<accession>A0ABU6YVL9</accession>
<dbReference type="Proteomes" id="UP001341840">
    <property type="component" value="Unassembled WGS sequence"/>
</dbReference>
<feature type="region of interest" description="Disordered" evidence="1">
    <location>
        <begin position="46"/>
        <end position="101"/>
    </location>
</feature>
<keyword evidence="4" id="KW-1185">Reference proteome</keyword>
<gene>
    <name evidence="3" type="ORF">PIB30_094192</name>
</gene>
<evidence type="ECO:0000256" key="1">
    <source>
        <dbReference type="SAM" id="MobiDB-lite"/>
    </source>
</evidence>
<dbReference type="EMBL" id="JASCZI010243718">
    <property type="protein sequence ID" value="MED6213521.1"/>
    <property type="molecule type" value="Genomic_DNA"/>
</dbReference>
<protein>
    <recommendedName>
        <fullName evidence="2">PB1-like domain-containing protein</fullName>
    </recommendedName>
</protein>
<proteinExistence type="predicted"/>
<sequence length="142" mass="15671">MGDFYAVLVFHHDGEFARHPNGELEYVNGTVNWLDDYELHEFPAQGNAQVPFRSPRRVNTGAGTSGKFRAKQPIKRPLTRSSPPPSEPPAPSQVVAQQFGGPSSETMVAAGVATQRLFKFIQTLGLPHKSNSLYNSYGFYFG</sequence>
<reference evidence="3 4" key="1">
    <citation type="journal article" date="2023" name="Plants (Basel)">
        <title>Bridging the Gap: Combining Genomics and Transcriptomics Approaches to Understand Stylosanthes scabra, an Orphan Legume from the Brazilian Caatinga.</title>
        <authorList>
            <person name="Ferreira-Neto J.R.C."/>
            <person name="da Silva M.D."/>
            <person name="Binneck E."/>
            <person name="de Melo N.F."/>
            <person name="da Silva R.H."/>
            <person name="de Melo A.L.T.M."/>
            <person name="Pandolfi V."/>
            <person name="Bustamante F.O."/>
            <person name="Brasileiro-Vidal A.C."/>
            <person name="Benko-Iseppon A.M."/>
        </authorList>
    </citation>
    <scope>NUCLEOTIDE SEQUENCE [LARGE SCALE GENOMIC DNA]</scope>
    <source>
        <tissue evidence="3">Leaves</tissue>
    </source>
</reference>
<dbReference type="Pfam" id="PF26130">
    <property type="entry name" value="PB1-like"/>
    <property type="match status" value="1"/>
</dbReference>
<evidence type="ECO:0000313" key="4">
    <source>
        <dbReference type="Proteomes" id="UP001341840"/>
    </source>
</evidence>
<name>A0ABU6YVL9_9FABA</name>
<feature type="compositionally biased region" description="Pro residues" evidence="1">
    <location>
        <begin position="82"/>
        <end position="91"/>
    </location>
</feature>